<feature type="region of interest" description="Disordered" evidence="1">
    <location>
        <begin position="106"/>
        <end position="125"/>
    </location>
</feature>
<protein>
    <submittedName>
        <fullName evidence="2">Uncharacterized protein</fullName>
    </submittedName>
</protein>
<feature type="compositionally biased region" description="Polar residues" evidence="1">
    <location>
        <begin position="38"/>
        <end position="49"/>
    </location>
</feature>
<feature type="compositionally biased region" description="Polar residues" evidence="1">
    <location>
        <begin position="113"/>
        <end position="125"/>
    </location>
</feature>
<evidence type="ECO:0000256" key="1">
    <source>
        <dbReference type="SAM" id="MobiDB-lite"/>
    </source>
</evidence>
<feature type="compositionally biased region" description="Basic and acidic residues" evidence="1">
    <location>
        <begin position="1"/>
        <end position="20"/>
    </location>
</feature>
<sequence>MEKRKKSGIKREFEAARMDDDLISSSSPNRPRQPNPSYFTNDFQYSEFSPSPARLRKKEKSIYPSTKRIQHPRHNTYLSEQEASDNIFLQNQPILTADSLEQRPLENTRSENHPTTQRLTQQKRTYNQVAYRSGQGVSKNVGSVKKRTNFLRQSTQRSDRDNQLEYPSEALEPPNTRRKGKKTTTQKLNQEVEKRSTKSTRLPSNTELHNLPIRKELKQSEFNCTWMTTHETPNVATQIKRSFLPKSSKPNEN</sequence>
<evidence type="ECO:0000313" key="2">
    <source>
        <dbReference type="EMBL" id="VUZ48367.1"/>
    </source>
</evidence>
<reference evidence="2 3" key="1">
    <citation type="submission" date="2019-07" db="EMBL/GenBank/DDBJ databases">
        <authorList>
            <person name="Jastrzebski P J."/>
            <person name="Paukszto L."/>
            <person name="Jastrzebski P J."/>
        </authorList>
    </citation>
    <scope>NUCLEOTIDE SEQUENCE [LARGE SCALE GENOMIC DNA]</scope>
    <source>
        <strain evidence="2 3">WMS-il1</strain>
    </source>
</reference>
<dbReference type="Proteomes" id="UP000321570">
    <property type="component" value="Unassembled WGS sequence"/>
</dbReference>
<feature type="compositionally biased region" description="Polar residues" evidence="1">
    <location>
        <begin position="199"/>
        <end position="208"/>
    </location>
</feature>
<gene>
    <name evidence="2" type="ORF">WMSIL1_LOCUS7729</name>
</gene>
<keyword evidence="3" id="KW-1185">Reference proteome</keyword>
<dbReference type="AlphaFoldDB" id="A0A564YM63"/>
<feature type="region of interest" description="Disordered" evidence="1">
    <location>
        <begin position="130"/>
        <end position="208"/>
    </location>
</feature>
<proteinExistence type="predicted"/>
<accession>A0A564YM63</accession>
<evidence type="ECO:0000313" key="3">
    <source>
        <dbReference type="Proteomes" id="UP000321570"/>
    </source>
</evidence>
<feature type="compositionally biased region" description="Low complexity" evidence="1">
    <location>
        <begin position="24"/>
        <end position="37"/>
    </location>
</feature>
<dbReference type="EMBL" id="CABIJS010000288">
    <property type="protein sequence ID" value="VUZ48367.1"/>
    <property type="molecule type" value="Genomic_DNA"/>
</dbReference>
<organism evidence="2 3">
    <name type="scientific">Hymenolepis diminuta</name>
    <name type="common">Rat tapeworm</name>
    <dbReference type="NCBI Taxonomy" id="6216"/>
    <lineage>
        <taxon>Eukaryota</taxon>
        <taxon>Metazoa</taxon>
        <taxon>Spiralia</taxon>
        <taxon>Lophotrochozoa</taxon>
        <taxon>Platyhelminthes</taxon>
        <taxon>Cestoda</taxon>
        <taxon>Eucestoda</taxon>
        <taxon>Cyclophyllidea</taxon>
        <taxon>Hymenolepididae</taxon>
        <taxon>Hymenolepis</taxon>
    </lineage>
</organism>
<feature type="region of interest" description="Disordered" evidence="1">
    <location>
        <begin position="1"/>
        <end position="84"/>
    </location>
</feature>
<name>A0A564YM63_HYMDI</name>
<feature type="compositionally biased region" description="Polar residues" evidence="1">
    <location>
        <begin position="130"/>
        <end position="141"/>
    </location>
</feature>